<dbReference type="GO" id="GO:0006364">
    <property type="term" value="P:rRNA processing"/>
    <property type="evidence" value="ECO:0007669"/>
    <property type="project" value="UniProtKB-KW"/>
</dbReference>
<keyword evidence="4 8" id="KW-0853">WD repeat</keyword>
<dbReference type="SUPFAM" id="SSF50978">
    <property type="entry name" value="WD40 repeat-like"/>
    <property type="match status" value="1"/>
</dbReference>
<evidence type="ECO:0000256" key="9">
    <source>
        <dbReference type="SAM" id="MobiDB-lite"/>
    </source>
</evidence>
<dbReference type="EMBL" id="CAJPDQ010000029">
    <property type="protein sequence ID" value="CAF9928155.1"/>
    <property type="molecule type" value="Genomic_DNA"/>
</dbReference>
<evidence type="ECO:0000256" key="8">
    <source>
        <dbReference type="PROSITE-ProRule" id="PRU00221"/>
    </source>
</evidence>
<keyword evidence="3" id="KW-0698">rRNA processing</keyword>
<dbReference type="GO" id="GO:0003723">
    <property type="term" value="F:RNA binding"/>
    <property type="evidence" value="ECO:0007669"/>
    <property type="project" value="InterPro"/>
</dbReference>
<comment type="caution">
    <text evidence="10">The sequence shown here is derived from an EMBL/GenBank/DDBJ whole genome shotgun (WGS) entry which is preliminary data.</text>
</comment>
<keyword evidence="5" id="KW-0677">Repeat</keyword>
<evidence type="ECO:0000313" key="11">
    <source>
        <dbReference type="Proteomes" id="UP000664169"/>
    </source>
</evidence>
<feature type="compositionally biased region" description="Basic and acidic residues" evidence="9">
    <location>
        <begin position="53"/>
        <end position="63"/>
    </location>
</feature>
<dbReference type="OrthoDB" id="4096at2759"/>
<feature type="compositionally biased region" description="Basic residues" evidence="9">
    <location>
        <begin position="27"/>
        <end position="36"/>
    </location>
</feature>
<dbReference type="GO" id="GO:0045943">
    <property type="term" value="P:positive regulation of transcription by RNA polymerase I"/>
    <property type="evidence" value="ECO:0007669"/>
    <property type="project" value="InterPro"/>
</dbReference>
<dbReference type="InterPro" id="IPR036322">
    <property type="entry name" value="WD40_repeat_dom_sf"/>
</dbReference>
<gene>
    <name evidence="10" type="ORF">GOMPHAMPRED_004607</name>
</gene>
<dbReference type="PANTHER" id="PTHR44215:SF1">
    <property type="entry name" value="WD REPEAT-CONTAINING PROTEIN 75"/>
    <property type="match status" value="1"/>
</dbReference>
<dbReference type="PROSITE" id="PS50294">
    <property type="entry name" value="WD_REPEATS_REGION"/>
    <property type="match status" value="1"/>
</dbReference>
<organism evidence="10 11">
    <name type="scientific">Gomphillus americanus</name>
    <dbReference type="NCBI Taxonomy" id="1940652"/>
    <lineage>
        <taxon>Eukaryota</taxon>
        <taxon>Fungi</taxon>
        <taxon>Dikarya</taxon>
        <taxon>Ascomycota</taxon>
        <taxon>Pezizomycotina</taxon>
        <taxon>Lecanoromycetes</taxon>
        <taxon>OSLEUM clade</taxon>
        <taxon>Ostropomycetidae</taxon>
        <taxon>Ostropales</taxon>
        <taxon>Graphidaceae</taxon>
        <taxon>Gomphilloideae</taxon>
        <taxon>Gomphillus</taxon>
    </lineage>
</organism>
<feature type="compositionally biased region" description="Basic and acidic residues" evidence="9">
    <location>
        <begin position="71"/>
        <end position="82"/>
    </location>
</feature>
<dbReference type="InterPro" id="IPR015943">
    <property type="entry name" value="WD40/YVTN_repeat-like_dom_sf"/>
</dbReference>
<dbReference type="Proteomes" id="UP000664169">
    <property type="component" value="Unassembled WGS sequence"/>
</dbReference>
<evidence type="ECO:0000256" key="4">
    <source>
        <dbReference type="ARBA" id="ARBA00022574"/>
    </source>
</evidence>
<dbReference type="GO" id="GO:2000234">
    <property type="term" value="P:positive regulation of rRNA processing"/>
    <property type="evidence" value="ECO:0007669"/>
    <property type="project" value="TreeGrafter"/>
</dbReference>
<dbReference type="Gene3D" id="2.130.10.10">
    <property type="entry name" value="YVTN repeat-like/Quinoprotein amine dehydrogenase"/>
    <property type="match status" value="2"/>
</dbReference>
<keyword evidence="7" id="KW-0539">Nucleus</keyword>
<keyword evidence="11" id="KW-1185">Reference proteome</keyword>
<keyword evidence="2" id="KW-0690">Ribosome biogenesis</keyword>
<keyword evidence="6" id="KW-0804">Transcription</keyword>
<protein>
    <recommendedName>
        <fullName evidence="12">WD repeat-containing protein 75</fullName>
    </recommendedName>
</protein>
<comment type="subcellular location">
    <subcellularLocation>
        <location evidence="1">Nucleus</location>
        <location evidence="1">Nucleolus</location>
    </subcellularLocation>
</comment>
<evidence type="ECO:0000313" key="10">
    <source>
        <dbReference type="EMBL" id="CAF9928155.1"/>
    </source>
</evidence>
<dbReference type="AlphaFoldDB" id="A0A8H3FQK3"/>
<evidence type="ECO:0008006" key="12">
    <source>
        <dbReference type="Google" id="ProtNLM"/>
    </source>
</evidence>
<evidence type="ECO:0000256" key="6">
    <source>
        <dbReference type="ARBA" id="ARBA00023163"/>
    </source>
</evidence>
<evidence type="ECO:0000256" key="1">
    <source>
        <dbReference type="ARBA" id="ARBA00004604"/>
    </source>
</evidence>
<dbReference type="PROSITE" id="PS50082">
    <property type="entry name" value="WD_REPEATS_2"/>
    <property type="match status" value="1"/>
</dbReference>
<evidence type="ECO:0000256" key="7">
    <source>
        <dbReference type="ARBA" id="ARBA00023242"/>
    </source>
</evidence>
<dbReference type="Pfam" id="PF23869">
    <property type="entry name" value="Beta-prop_WDR75_1st"/>
    <property type="match status" value="1"/>
</dbReference>
<proteinExistence type="predicted"/>
<feature type="region of interest" description="Disordered" evidence="9">
    <location>
        <begin position="1"/>
        <end position="90"/>
    </location>
</feature>
<feature type="repeat" description="WD" evidence="8">
    <location>
        <begin position="342"/>
        <end position="383"/>
    </location>
</feature>
<evidence type="ECO:0000256" key="3">
    <source>
        <dbReference type="ARBA" id="ARBA00022552"/>
    </source>
</evidence>
<evidence type="ECO:0000256" key="5">
    <source>
        <dbReference type="ARBA" id="ARBA00022737"/>
    </source>
</evidence>
<name>A0A8H3FQK3_9LECA</name>
<sequence>MDSPAQLEVTEIPAVDGVNAAAAPTSRRSRARKRKHREIEDAAVNSDTVPEAKPAEEREENVGRRRKKSKRDNQDIQDKQDKPGQASWKVSEPTGGLFADLLPIFSADEEYLLLGQTQSVKIYATATSMLARTCKTGGIDIFSFCLSARDPEKLYILLKDGKVQYWDWTTAQKLKTWDLGAQVSDIAVSTLVDGSEAFDVLFTSETRKGQSSITAHYLTRRDDMAAKVLYQQSEPIRAIKTLGQANYIVAVTWKSVIVGIRINAESKKIKQLQYVFNKFEVSESITCFAARINLAETSKKTAKGGVDVAIGLEDGMIRVFYDAAATDDKQKHHHITPTNTKLHWHRHAVGSVGWASDGNYVISGGRETVLVLWQLDTNTQTKIPHLTSAIESIAISPRGVSYSIRLADNSVMIIGTQDFIPTFHVAGVGFPSTKHHGDQSLLQYLPQRRTPVTSISTQLPKLVSAVPTDIYRERHEQKQKSGFYTNTGLQSTPLSSISTSVTKQALVENYSTTFRQRPDGKQLIAPNVVLLEADHSGSWLATVDEWYQPLDDLLSNSVSSTEAKISQLATVVTNLVFWAWNKETSAWERSTRIPNPHVDENDASLPNSLVLDLVAAPTSASFWTLGSDSTIKHWLPREKETLGARATTTANKDTASIWRCTRSIHVPYTTPCKGKHSAAISSARLAISKDGSVFAVSRMSSTGSEVTIFTLQAKEPPKRVFTYNLKHEGVSVAFLNQYLIIADCESVIVRDLTNSTKWYNAALGAASAADLSTSPHIAMDHEHQLFAVSVPRKLKRTTTKSRKSRIRIFSTLSKAPIFSLDNQPHSAALLSVPSLNKFYVLTTEAEIYSISPGLNENLNTNESLTGSKSEDEVILEDKRSNTLSNIFGTLGSTQAQIEDKDASIDRNELRKKIEWNDIPGLNLDQPFALPKTSAIQQLSALAIGA</sequence>
<dbReference type="SUPFAM" id="SSF50960">
    <property type="entry name" value="TolB, C-terminal domain"/>
    <property type="match status" value="1"/>
</dbReference>
<dbReference type="GO" id="GO:0032040">
    <property type="term" value="C:small-subunit processome"/>
    <property type="evidence" value="ECO:0007669"/>
    <property type="project" value="InterPro"/>
</dbReference>
<accession>A0A8H3FQK3</accession>
<dbReference type="InterPro" id="IPR053826">
    <property type="entry name" value="WDR75"/>
</dbReference>
<reference evidence="10" key="1">
    <citation type="submission" date="2021-03" db="EMBL/GenBank/DDBJ databases">
        <authorList>
            <person name="Tagirdzhanova G."/>
        </authorList>
    </citation>
    <scope>NUCLEOTIDE SEQUENCE</scope>
</reference>
<dbReference type="PANTHER" id="PTHR44215">
    <property type="entry name" value="WD REPEAT-CONTAINING PROTEIN 75"/>
    <property type="match status" value="1"/>
</dbReference>
<dbReference type="InterPro" id="IPR001680">
    <property type="entry name" value="WD40_rpt"/>
</dbReference>
<evidence type="ECO:0000256" key="2">
    <source>
        <dbReference type="ARBA" id="ARBA00022517"/>
    </source>
</evidence>